<proteinExistence type="predicted"/>
<dbReference type="EMBL" id="SRYG01000007">
    <property type="protein sequence ID" value="TGY66332.1"/>
    <property type="molecule type" value="Genomic_DNA"/>
</dbReference>
<keyword evidence="1" id="KW-0687">Ribonucleoprotein</keyword>
<protein>
    <submittedName>
        <fullName evidence="1">50S ribosomal protein L7</fullName>
    </submittedName>
</protein>
<organism evidence="1 2">
    <name type="scientific">Dubosiella muris</name>
    <dbReference type="NCBI Taxonomy" id="3038133"/>
    <lineage>
        <taxon>Bacteria</taxon>
        <taxon>Bacillati</taxon>
        <taxon>Bacillota</taxon>
        <taxon>Erysipelotrichia</taxon>
        <taxon>Erysipelotrichales</taxon>
        <taxon>Erysipelotrichaceae</taxon>
        <taxon>Dubosiella</taxon>
    </lineage>
</organism>
<keyword evidence="1" id="KW-0689">Ribosomal protein</keyword>
<dbReference type="Proteomes" id="UP000308836">
    <property type="component" value="Unassembled WGS sequence"/>
</dbReference>
<evidence type="ECO:0000313" key="2">
    <source>
        <dbReference type="Proteomes" id="UP000308836"/>
    </source>
</evidence>
<comment type="caution">
    <text evidence="1">The sequence shown here is derived from an EMBL/GenBank/DDBJ whole genome shotgun (WGS) entry which is preliminary data.</text>
</comment>
<sequence>MPSQLISKIQMAMRARQCAIGDQLLRAIQSRQAKLVLFSSACGGNRQKKLKDKCAYYQVPIFEIDAEQFEQISQKPMMSLAILDDNFAKGIVKDMKG</sequence>
<evidence type="ECO:0000313" key="1">
    <source>
        <dbReference type="EMBL" id="TGY66332.1"/>
    </source>
</evidence>
<name>A0AC61R8G5_9FIRM</name>
<reference evidence="1" key="1">
    <citation type="submission" date="2019-04" db="EMBL/GenBank/DDBJ databases">
        <title>Microbes associate with the intestines of laboratory mice.</title>
        <authorList>
            <person name="Navarre W."/>
            <person name="Wong E."/>
            <person name="Huang K."/>
            <person name="Tropini C."/>
            <person name="Ng K."/>
            <person name="Yu B."/>
        </authorList>
    </citation>
    <scope>NUCLEOTIDE SEQUENCE</scope>
    <source>
        <strain evidence="1">NM09_H32</strain>
    </source>
</reference>
<keyword evidence="2" id="KW-1185">Reference proteome</keyword>
<gene>
    <name evidence="1" type="ORF">E5336_04515</name>
</gene>
<accession>A0AC61R8G5</accession>